<dbReference type="RefSeq" id="WP_179820497.1">
    <property type="nucleotide sequence ID" value="NZ_JACCFS010000001.1"/>
</dbReference>
<evidence type="ECO:0000256" key="1">
    <source>
        <dbReference type="SAM" id="MobiDB-lite"/>
    </source>
</evidence>
<keyword evidence="2" id="KW-0812">Transmembrane</keyword>
<feature type="compositionally biased region" description="Basic and acidic residues" evidence="1">
    <location>
        <begin position="108"/>
        <end position="121"/>
    </location>
</feature>
<reference evidence="3 4" key="1">
    <citation type="submission" date="2020-07" db="EMBL/GenBank/DDBJ databases">
        <title>Sequencing the genomes of 1000 actinobacteria strains.</title>
        <authorList>
            <person name="Klenk H.-P."/>
        </authorList>
    </citation>
    <scope>NUCLEOTIDE SEQUENCE [LARGE SCALE GENOMIC DNA]</scope>
    <source>
        <strain evidence="3 4">DSM 44442</strain>
    </source>
</reference>
<keyword evidence="4" id="KW-1185">Reference proteome</keyword>
<feature type="transmembrane region" description="Helical" evidence="2">
    <location>
        <begin position="39"/>
        <end position="59"/>
    </location>
</feature>
<organism evidence="3 4">
    <name type="scientific">Nocardiopsis aegyptia</name>
    <dbReference type="NCBI Taxonomy" id="220378"/>
    <lineage>
        <taxon>Bacteria</taxon>
        <taxon>Bacillati</taxon>
        <taxon>Actinomycetota</taxon>
        <taxon>Actinomycetes</taxon>
        <taxon>Streptosporangiales</taxon>
        <taxon>Nocardiopsidaceae</taxon>
        <taxon>Nocardiopsis</taxon>
    </lineage>
</organism>
<dbReference type="AlphaFoldDB" id="A0A7Z0EJY7"/>
<evidence type="ECO:0000313" key="4">
    <source>
        <dbReference type="Proteomes" id="UP000572051"/>
    </source>
</evidence>
<keyword evidence="2" id="KW-0472">Membrane</keyword>
<name>A0A7Z0EJY7_9ACTN</name>
<protein>
    <submittedName>
        <fullName evidence="3">Uncharacterized protein</fullName>
    </submittedName>
</protein>
<comment type="caution">
    <text evidence="3">The sequence shown here is derived from an EMBL/GenBank/DDBJ whole genome shotgun (WGS) entry which is preliminary data.</text>
</comment>
<dbReference type="EMBL" id="JACCFS010000001">
    <property type="protein sequence ID" value="NYJ32605.1"/>
    <property type="molecule type" value="Genomic_DNA"/>
</dbReference>
<proteinExistence type="predicted"/>
<evidence type="ECO:0000256" key="2">
    <source>
        <dbReference type="SAM" id="Phobius"/>
    </source>
</evidence>
<gene>
    <name evidence="3" type="ORF">HNR10_000486</name>
</gene>
<sequence>MRWLWTWILGSVALVLAAAWVLPRLLPELGLGLDELNQLAGIASLAVAVATGAVTVWTVRHPPAADDRGTPAQGGGASTPAAGGGTGTAGEHIDFSGGTFHGPVTGKVEYHHDRPDTPGRP</sequence>
<accession>A0A7Z0EJY7</accession>
<feature type="region of interest" description="Disordered" evidence="1">
    <location>
        <begin position="62"/>
        <end position="121"/>
    </location>
</feature>
<keyword evidence="2" id="KW-1133">Transmembrane helix</keyword>
<dbReference type="Proteomes" id="UP000572051">
    <property type="component" value="Unassembled WGS sequence"/>
</dbReference>
<feature type="compositionally biased region" description="Gly residues" evidence="1">
    <location>
        <begin position="72"/>
        <end position="88"/>
    </location>
</feature>
<evidence type="ECO:0000313" key="3">
    <source>
        <dbReference type="EMBL" id="NYJ32605.1"/>
    </source>
</evidence>